<protein>
    <recommendedName>
        <fullName evidence="8">Reverse transcriptase domain-containing protein</fullName>
    </recommendedName>
</protein>
<keyword evidence="2" id="KW-0808">Transferase</keyword>
<dbReference type="PANTHER" id="PTHR24559">
    <property type="entry name" value="TRANSPOSON TY3-I GAG-POL POLYPROTEIN"/>
    <property type="match status" value="1"/>
</dbReference>
<dbReference type="Gene3D" id="3.30.70.270">
    <property type="match status" value="1"/>
</dbReference>
<keyword evidence="3" id="KW-0548">Nucleotidyltransferase</keyword>
<evidence type="ECO:0000256" key="5">
    <source>
        <dbReference type="ARBA" id="ARBA00022759"/>
    </source>
</evidence>
<proteinExistence type="predicted"/>
<keyword evidence="5" id="KW-0255">Endonuclease</keyword>
<dbReference type="Pfam" id="PF00078">
    <property type="entry name" value="RVT_1"/>
    <property type="match status" value="1"/>
</dbReference>
<dbReference type="InterPro" id="IPR043502">
    <property type="entry name" value="DNA/RNA_pol_sf"/>
</dbReference>
<dbReference type="FunFam" id="3.10.10.10:FF:000007">
    <property type="entry name" value="Retrovirus-related Pol polyprotein from transposon 17.6-like Protein"/>
    <property type="match status" value="1"/>
</dbReference>
<keyword evidence="7" id="KW-0695">RNA-directed DNA polymerase</keyword>
<evidence type="ECO:0000256" key="3">
    <source>
        <dbReference type="ARBA" id="ARBA00022695"/>
    </source>
</evidence>
<dbReference type="PANTHER" id="PTHR24559:SF434">
    <property type="entry name" value="RNA-DIRECTED DNA POLYMERASE HOMOLOG"/>
    <property type="match status" value="1"/>
</dbReference>
<gene>
    <name evidence="9" type="ORF">CRG98_043800</name>
</gene>
<keyword evidence="10" id="KW-1185">Reference proteome</keyword>
<dbReference type="STRING" id="22663.A0A2I0HVU5"/>
<reference evidence="9 10" key="1">
    <citation type="submission" date="2017-11" db="EMBL/GenBank/DDBJ databases">
        <title>De-novo sequencing of pomegranate (Punica granatum L.) genome.</title>
        <authorList>
            <person name="Akparov Z."/>
            <person name="Amiraslanov A."/>
            <person name="Hajiyeva S."/>
            <person name="Abbasov M."/>
            <person name="Kaur K."/>
            <person name="Hamwieh A."/>
            <person name="Solovyev V."/>
            <person name="Salamov A."/>
            <person name="Braich B."/>
            <person name="Kosarev P."/>
            <person name="Mahmoud A."/>
            <person name="Hajiyev E."/>
            <person name="Babayeva S."/>
            <person name="Izzatullayeva V."/>
            <person name="Mammadov A."/>
            <person name="Mammadov A."/>
            <person name="Sharifova S."/>
            <person name="Ojaghi J."/>
            <person name="Eynullazada K."/>
            <person name="Bayramov B."/>
            <person name="Abdulazimova A."/>
            <person name="Shahmuradov I."/>
        </authorList>
    </citation>
    <scope>NUCLEOTIDE SEQUENCE [LARGE SCALE GENOMIC DNA]</scope>
    <source>
        <strain evidence="10">cv. AG2017</strain>
        <tissue evidence="9">Leaf</tissue>
    </source>
</reference>
<dbReference type="AlphaFoldDB" id="A0A2I0HVU5"/>
<evidence type="ECO:0000313" key="10">
    <source>
        <dbReference type="Proteomes" id="UP000233551"/>
    </source>
</evidence>
<dbReference type="InterPro" id="IPR053134">
    <property type="entry name" value="RNA-dir_DNA_polymerase"/>
</dbReference>
<dbReference type="GO" id="GO:0008233">
    <property type="term" value="F:peptidase activity"/>
    <property type="evidence" value="ECO:0007669"/>
    <property type="project" value="UniProtKB-KW"/>
</dbReference>
<dbReference type="EMBL" id="PGOL01005214">
    <property type="protein sequence ID" value="PKI35829.1"/>
    <property type="molecule type" value="Genomic_DNA"/>
</dbReference>
<name>A0A2I0HVU5_PUNGR</name>
<dbReference type="SUPFAM" id="SSF56672">
    <property type="entry name" value="DNA/RNA polymerases"/>
    <property type="match status" value="1"/>
</dbReference>
<dbReference type="GO" id="GO:0004519">
    <property type="term" value="F:endonuclease activity"/>
    <property type="evidence" value="ECO:0007669"/>
    <property type="project" value="UniProtKB-KW"/>
</dbReference>
<comment type="caution">
    <text evidence="9">The sequence shown here is derived from an EMBL/GenBank/DDBJ whole genome shotgun (WGS) entry which is preliminary data.</text>
</comment>
<accession>A0A2I0HVU5</accession>
<keyword evidence="1" id="KW-0645">Protease</keyword>
<dbReference type="GO" id="GO:0003964">
    <property type="term" value="F:RNA-directed DNA polymerase activity"/>
    <property type="evidence" value="ECO:0007669"/>
    <property type="project" value="UniProtKB-KW"/>
</dbReference>
<evidence type="ECO:0000256" key="1">
    <source>
        <dbReference type="ARBA" id="ARBA00022670"/>
    </source>
</evidence>
<evidence type="ECO:0000256" key="7">
    <source>
        <dbReference type="ARBA" id="ARBA00022918"/>
    </source>
</evidence>
<organism evidence="9 10">
    <name type="scientific">Punica granatum</name>
    <name type="common">Pomegranate</name>
    <dbReference type="NCBI Taxonomy" id="22663"/>
    <lineage>
        <taxon>Eukaryota</taxon>
        <taxon>Viridiplantae</taxon>
        <taxon>Streptophyta</taxon>
        <taxon>Embryophyta</taxon>
        <taxon>Tracheophyta</taxon>
        <taxon>Spermatophyta</taxon>
        <taxon>Magnoliopsida</taxon>
        <taxon>eudicotyledons</taxon>
        <taxon>Gunneridae</taxon>
        <taxon>Pentapetalae</taxon>
        <taxon>rosids</taxon>
        <taxon>malvids</taxon>
        <taxon>Myrtales</taxon>
        <taxon>Lythraceae</taxon>
        <taxon>Punica</taxon>
    </lineage>
</organism>
<dbReference type="InterPro" id="IPR043128">
    <property type="entry name" value="Rev_trsase/Diguanyl_cyclase"/>
</dbReference>
<evidence type="ECO:0000256" key="6">
    <source>
        <dbReference type="ARBA" id="ARBA00022801"/>
    </source>
</evidence>
<dbReference type="Proteomes" id="UP000233551">
    <property type="component" value="Unassembled WGS sequence"/>
</dbReference>
<dbReference type="InterPro" id="IPR000477">
    <property type="entry name" value="RT_dom"/>
</dbReference>
<dbReference type="Gene3D" id="3.10.10.10">
    <property type="entry name" value="HIV Type 1 Reverse Transcriptase, subunit A, domain 1"/>
    <property type="match status" value="2"/>
</dbReference>
<keyword evidence="6" id="KW-0378">Hydrolase</keyword>
<dbReference type="CDD" id="cd01647">
    <property type="entry name" value="RT_LTR"/>
    <property type="match status" value="1"/>
</dbReference>
<sequence length="144" mass="16615">MLQEGTIRPSTNPFSSPVLLVRKNDGTWRFCVDYRALNAITLDLLAGYHRIRIKAGDVEKTAFRTHDGHYEFLVMPFGLSNAPSTFQALMNGVFRPYLRRFVLVFFDDILVYSPTWATHLDHLRLVLQLLRDNHLVAKQSKNPI</sequence>
<dbReference type="PROSITE" id="PS50878">
    <property type="entry name" value="RT_POL"/>
    <property type="match status" value="1"/>
</dbReference>
<feature type="domain" description="Reverse transcriptase" evidence="8">
    <location>
        <begin position="1"/>
        <end position="144"/>
    </location>
</feature>
<evidence type="ECO:0000259" key="8">
    <source>
        <dbReference type="PROSITE" id="PS50878"/>
    </source>
</evidence>
<evidence type="ECO:0000256" key="2">
    <source>
        <dbReference type="ARBA" id="ARBA00022679"/>
    </source>
</evidence>
<keyword evidence="4" id="KW-0540">Nuclease</keyword>
<evidence type="ECO:0000256" key="4">
    <source>
        <dbReference type="ARBA" id="ARBA00022722"/>
    </source>
</evidence>
<evidence type="ECO:0000313" key="9">
    <source>
        <dbReference type="EMBL" id="PKI35829.1"/>
    </source>
</evidence>
<dbReference type="GO" id="GO:0006508">
    <property type="term" value="P:proteolysis"/>
    <property type="evidence" value="ECO:0007669"/>
    <property type="project" value="UniProtKB-KW"/>
</dbReference>